<keyword evidence="6" id="KW-1185">Reference proteome</keyword>
<sequence length="133" mass="14613">MVEFKVVISDSKGKSTSQELKDKSAQPLLGSKLGDILESSILGFKEGKIKLTGGSDKSGTPMRSDLHGATKKYVLMTKGVGMRNLAPGERKRKLVRGNMITEEIYQLNCRLIDATLPEKEQQTSTQEEAQVTK</sequence>
<dbReference type="GO" id="GO:0003735">
    <property type="term" value="F:structural constituent of ribosome"/>
    <property type="evidence" value="ECO:0007669"/>
    <property type="project" value="InterPro"/>
</dbReference>
<dbReference type="InterPro" id="IPR018282">
    <property type="entry name" value="Ribosomal_eS6_CS"/>
</dbReference>
<dbReference type="InterPro" id="IPR001377">
    <property type="entry name" value="Ribosomal_eS6"/>
</dbReference>
<evidence type="ECO:0000256" key="1">
    <source>
        <dbReference type="ARBA" id="ARBA00009312"/>
    </source>
</evidence>
<dbReference type="GO" id="GO:0005840">
    <property type="term" value="C:ribosome"/>
    <property type="evidence" value="ECO:0007669"/>
    <property type="project" value="UniProtKB-KW"/>
</dbReference>
<dbReference type="Proteomes" id="UP000058925">
    <property type="component" value="Chromosome"/>
</dbReference>
<dbReference type="GO" id="GO:0006412">
    <property type="term" value="P:translation"/>
    <property type="evidence" value="ECO:0007669"/>
    <property type="project" value="UniProtKB-UniRule"/>
</dbReference>
<keyword evidence="2 4" id="KW-0689">Ribosomal protein</keyword>
<evidence type="ECO:0000256" key="4">
    <source>
        <dbReference type="HAMAP-Rule" id="MF_00512"/>
    </source>
</evidence>
<dbReference type="OrthoDB" id="7793at2157"/>
<dbReference type="SMART" id="SM01405">
    <property type="entry name" value="Ribosomal_S6e"/>
    <property type="match status" value="1"/>
</dbReference>
<accession>A0A654LUE9</accession>
<keyword evidence="3 4" id="KW-0687">Ribonucleoprotein</keyword>
<proteinExistence type="inferred from homology"/>
<evidence type="ECO:0000256" key="2">
    <source>
        <dbReference type="ARBA" id="ARBA00022980"/>
    </source>
</evidence>
<dbReference type="HAMAP" id="MF_00512">
    <property type="entry name" value="Ribosomal_eS6"/>
    <property type="match status" value="1"/>
</dbReference>
<evidence type="ECO:0000313" key="5">
    <source>
        <dbReference type="EMBL" id="ALI34617.1"/>
    </source>
</evidence>
<gene>
    <name evidence="4" type="primary">rps6e</name>
    <name evidence="5" type="ORF">NMY3_00404</name>
</gene>
<dbReference type="InterPro" id="IPR020924">
    <property type="entry name" value="Ribosomal_eS6_arc"/>
</dbReference>
<dbReference type="PANTHER" id="PTHR11502">
    <property type="entry name" value="40S RIBOSOMAL PROTEIN S6"/>
    <property type="match status" value="1"/>
</dbReference>
<dbReference type="Pfam" id="PF01092">
    <property type="entry name" value="Ribosomal_S6e"/>
    <property type="match status" value="1"/>
</dbReference>
<dbReference type="RefSeq" id="WP_196817249.1">
    <property type="nucleotide sequence ID" value="NZ_CP012850.1"/>
</dbReference>
<evidence type="ECO:0000256" key="3">
    <source>
        <dbReference type="ARBA" id="ARBA00023274"/>
    </source>
</evidence>
<dbReference type="KEGG" id="taa:NMY3_00404"/>
<comment type="similarity">
    <text evidence="1 4">Belongs to the eukaryotic ribosomal protein eS6 family.</text>
</comment>
<dbReference type="AlphaFoldDB" id="A0A654LUE9"/>
<protein>
    <recommendedName>
        <fullName evidence="4">Small ribosomal subunit protein eS6</fullName>
    </recommendedName>
</protein>
<dbReference type="GO" id="GO:1990904">
    <property type="term" value="C:ribonucleoprotein complex"/>
    <property type="evidence" value="ECO:0007669"/>
    <property type="project" value="UniProtKB-KW"/>
</dbReference>
<dbReference type="GeneID" id="60420581"/>
<organism evidence="5 6">
    <name type="scientific">Candidatus Nitrosocosmicus oleophilus</name>
    <dbReference type="NCBI Taxonomy" id="1353260"/>
    <lineage>
        <taxon>Archaea</taxon>
        <taxon>Nitrososphaerota</taxon>
        <taxon>Nitrososphaeria</taxon>
        <taxon>Nitrososphaerales</taxon>
        <taxon>Nitrososphaeraceae</taxon>
        <taxon>Candidatus Nitrosocosmicus</taxon>
    </lineage>
</organism>
<name>A0A654LUE9_9ARCH</name>
<dbReference type="EMBL" id="CP012850">
    <property type="protein sequence ID" value="ALI34617.1"/>
    <property type="molecule type" value="Genomic_DNA"/>
</dbReference>
<reference evidence="6" key="1">
    <citation type="submission" date="2015-10" db="EMBL/GenBank/DDBJ databases">
        <title>Niche specialization of a soil ammonia-oxidizing archaeon, Candidatus Nitrosocosmicus oleophilus.</title>
        <authorList>
            <person name="Jung M.-Y."/>
            <person name="Rhee S.-K."/>
        </authorList>
    </citation>
    <scope>NUCLEOTIDE SEQUENCE [LARGE SCALE GENOMIC DNA]</scope>
    <source>
        <strain evidence="6">MY3</strain>
    </source>
</reference>
<dbReference type="PROSITE" id="PS00578">
    <property type="entry name" value="RIBOSOMAL_S6E"/>
    <property type="match status" value="1"/>
</dbReference>
<evidence type="ECO:0000313" key="6">
    <source>
        <dbReference type="Proteomes" id="UP000058925"/>
    </source>
</evidence>